<feature type="region of interest" description="Disordered" evidence="8">
    <location>
        <begin position="141"/>
        <end position="163"/>
    </location>
</feature>
<keyword evidence="4" id="KW-1003">Cell membrane</keyword>
<dbReference type="EMBL" id="FSRE01000003">
    <property type="protein sequence ID" value="SIO11490.1"/>
    <property type="molecule type" value="Genomic_DNA"/>
</dbReference>
<keyword evidence="5 9" id="KW-0812">Transmembrane</keyword>
<evidence type="ECO:0000256" key="2">
    <source>
        <dbReference type="ARBA" id="ARBA00005632"/>
    </source>
</evidence>
<evidence type="ECO:0000256" key="4">
    <source>
        <dbReference type="ARBA" id="ARBA00022475"/>
    </source>
</evidence>
<dbReference type="GO" id="GO:0005886">
    <property type="term" value="C:plasma membrane"/>
    <property type="evidence" value="ECO:0007669"/>
    <property type="project" value="UniProtKB-SubCell"/>
</dbReference>
<keyword evidence="6 9" id="KW-1133">Transmembrane helix</keyword>
<evidence type="ECO:0000256" key="9">
    <source>
        <dbReference type="SAM" id="Phobius"/>
    </source>
</evidence>
<name>A0A1N6GVA5_9GAMM</name>
<dbReference type="GO" id="GO:0016036">
    <property type="term" value="P:cellular response to phosphate starvation"/>
    <property type="evidence" value="ECO:0007669"/>
    <property type="project" value="InterPro"/>
</dbReference>
<dbReference type="InterPro" id="IPR009315">
    <property type="entry name" value="P_starv_induced_PsiE"/>
</dbReference>
<sequence length="163" mass="18224">MSERLERTLAQVGKKSIHLLEIVGLIIIAIATIFAAVEDIGNMINAHRVTLADLLMLFLYLEVLAMTAIYLDSGKLPIRLPIYIAIVALARFLVLDMKELDALSMLIIAATILLLAGAVLVLRYGHQKFPYKNSERWGARKIPGRQAPGRHPEPPFTRQRIDD</sequence>
<feature type="transmembrane region" description="Helical" evidence="9">
    <location>
        <begin position="103"/>
        <end position="122"/>
    </location>
</feature>
<accession>A0A1N6GVA5</accession>
<comment type="similarity">
    <text evidence="2">Belongs to the PsiE family.</text>
</comment>
<dbReference type="InterPro" id="IPR020948">
    <property type="entry name" value="P_starv_induced_PsiE-like"/>
</dbReference>
<evidence type="ECO:0000313" key="11">
    <source>
        <dbReference type="Proteomes" id="UP000198461"/>
    </source>
</evidence>
<dbReference type="OrthoDB" id="9792470at2"/>
<keyword evidence="11" id="KW-1185">Reference proteome</keyword>
<dbReference type="PANTHER" id="PTHR37819:SF1">
    <property type="entry name" value="PROTEIN PSIE"/>
    <property type="match status" value="1"/>
</dbReference>
<evidence type="ECO:0000256" key="6">
    <source>
        <dbReference type="ARBA" id="ARBA00022989"/>
    </source>
</evidence>
<dbReference type="RefSeq" id="WP_074201762.1">
    <property type="nucleotide sequence ID" value="NZ_FSRE01000003.1"/>
</dbReference>
<evidence type="ECO:0000256" key="3">
    <source>
        <dbReference type="ARBA" id="ARBA00021903"/>
    </source>
</evidence>
<dbReference type="PANTHER" id="PTHR37819">
    <property type="entry name" value="PROTEIN PSIE"/>
    <property type="match status" value="1"/>
</dbReference>
<evidence type="ECO:0000256" key="1">
    <source>
        <dbReference type="ARBA" id="ARBA00004429"/>
    </source>
</evidence>
<dbReference type="Pfam" id="PF06146">
    <property type="entry name" value="PsiE"/>
    <property type="match status" value="1"/>
</dbReference>
<organism evidence="10 11">
    <name type="scientific">Sulfurivirga caldicuralii</name>
    <dbReference type="NCBI Taxonomy" id="364032"/>
    <lineage>
        <taxon>Bacteria</taxon>
        <taxon>Pseudomonadati</taxon>
        <taxon>Pseudomonadota</taxon>
        <taxon>Gammaproteobacteria</taxon>
        <taxon>Thiotrichales</taxon>
        <taxon>Piscirickettsiaceae</taxon>
        <taxon>Sulfurivirga</taxon>
    </lineage>
</organism>
<reference evidence="10 11" key="1">
    <citation type="submission" date="2016-11" db="EMBL/GenBank/DDBJ databases">
        <authorList>
            <person name="Jaros S."/>
            <person name="Januszkiewicz K."/>
            <person name="Wedrychowicz H."/>
        </authorList>
    </citation>
    <scope>NUCLEOTIDE SEQUENCE [LARGE SCALE GENOMIC DNA]</scope>
    <source>
        <strain evidence="10 11">DSM 17737</strain>
    </source>
</reference>
<feature type="transmembrane region" description="Helical" evidence="9">
    <location>
        <begin position="20"/>
        <end position="37"/>
    </location>
</feature>
<dbReference type="AlphaFoldDB" id="A0A1N6GVA5"/>
<evidence type="ECO:0000256" key="5">
    <source>
        <dbReference type="ARBA" id="ARBA00022692"/>
    </source>
</evidence>
<evidence type="ECO:0000313" key="10">
    <source>
        <dbReference type="EMBL" id="SIO11490.1"/>
    </source>
</evidence>
<evidence type="ECO:0000256" key="8">
    <source>
        <dbReference type="SAM" id="MobiDB-lite"/>
    </source>
</evidence>
<protein>
    <recommendedName>
        <fullName evidence="3">Protein PsiE</fullName>
    </recommendedName>
</protein>
<dbReference type="STRING" id="364032.SAMN05443662_1515"/>
<dbReference type="Proteomes" id="UP000198461">
    <property type="component" value="Unassembled WGS sequence"/>
</dbReference>
<gene>
    <name evidence="10" type="ORF">SAMN05443662_1515</name>
</gene>
<keyword evidence="7 9" id="KW-0472">Membrane</keyword>
<proteinExistence type="inferred from homology"/>
<feature type="transmembrane region" description="Helical" evidence="9">
    <location>
        <begin position="78"/>
        <end position="97"/>
    </location>
</feature>
<evidence type="ECO:0000256" key="7">
    <source>
        <dbReference type="ARBA" id="ARBA00023136"/>
    </source>
</evidence>
<comment type="subcellular location">
    <subcellularLocation>
        <location evidence="1">Cell inner membrane</location>
        <topology evidence="1">Multi-pass membrane protein</topology>
    </subcellularLocation>
</comment>
<feature type="transmembrane region" description="Helical" evidence="9">
    <location>
        <begin position="49"/>
        <end position="71"/>
    </location>
</feature>